<gene>
    <name evidence="3" type="ORF">H9849_04850</name>
</gene>
<keyword evidence="2" id="KW-0560">Oxidoreductase</keyword>
<dbReference type="InterPro" id="IPR036291">
    <property type="entry name" value="NAD(P)-bd_dom_sf"/>
</dbReference>
<name>A0A9D1X4H7_9FIRM</name>
<comment type="similarity">
    <text evidence="1">Belongs to the short-chain dehydrogenases/reductases (SDR) family.</text>
</comment>
<dbReference type="PANTHER" id="PTHR42901:SF1">
    <property type="entry name" value="ALCOHOL DEHYDROGENASE"/>
    <property type="match status" value="1"/>
</dbReference>
<evidence type="ECO:0000256" key="1">
    <source>
        <dbReference type="ARBA" id="ARBA00006484"/>
    </source>
</evidence>
<dbReference type="Gene3D" id="3.40.50.720">
    <property type="entry name" value="NAD(P)-binding Rossmann-like Domain"/>
    <property type="match status" value="1"/>
</dbReference>
<dbReference type="InterPro" id="IPR002347">
    <property type="entry name" value="SDR_fam"/>
</dbReference>
<proteinExistence type="inferred from homology"/>
<dbReference type="PANTHER" id="PTHR42901">
    <property type="entry name" value="ALCOHOL DEHYDROGENASE"/>
    <property type="match status" value="1"/>
</dbReference>
<dbReference type="CDD" id="cd05233">
    <property type="entry name" value="SDR_c"/>
    <property type="match status" value="1"/>
</dbReference>
<evidence type="ECO:0000313" key="4">
    <source>
        <dbReference type="Proteomes" id="UP000886805"/>
    </source>
</evidence>
<evidence type="ECO:0000256" key="2">
    <source>
        <dbReference type="ARBA" id="ARBA00023002"/>
    </source>
</evidence>
<protein>
    <submittedName>
        <fullName evidence="3">SDR family NAD(P)-dependent oxidoreductase</fullName>
    </submittedName>
</protein>
<dbReference type="Proteomes" id="UP000886805">
    <property type="component" value="Unassembled WGS sequence"/>
</dbReference>
<reference evidence="3" key="1">
    <citation type="journal article" date="2021" name="PeerJ">
        <title>Extensive microbial diversity within the chicken gut microbiome revealed by metagenomics and culture.</title>
        <authorList>
            <person name="Gilroy R."/>
            <person name="Ravi A."/>
            <person name="Getino M."/>
            <person name="Pursley I."/>
            <person name="Horton D.L."/>
            <person name="Alikhan N.F."/>
            <person name="Baker D."/>
            <person name="Gharbi K."/>
            <person name="Hall N."/>
            <person name="Watson M."/>
            <person name="Adriaenssens E.M."/>
            <person name="Foster-Nyarko E."/>
            <person name="Jarju S."/>
            <person name="Secka A."/>
            <person name="Antonio M."/>
            <person name="Oren A."/>
            <person name="Chaudhuri R.R."/>
            <person name="La Ragione R."/>
            <person name="Hildebrand F."/>
            <person name="Pallen M.J."/>
        </authorList>
    </citation>
    <scope>NUCLEOTIDE SEQUENCE</scope>
    <source>
        <strain evidence="3">ChiSxjej3B15-1167</strain>
    </source>
</reference>
<dbReference type="Pfam" id="PF00106">
    <property type="entry name" value="adh_short"/>
    <property type="match status" value="1"/>
</dbReference>
<organism evidence="3 4">
    <name type="scientific">Candidatus Anaerobutyricum stercoripullorum</name>
    <dbReference type="NCBI Taxonomy" id="2838456"/>
    <lineage>
        <taxon>Bacteria</taxon>
        <taxon>Bacillati</taxon>
        <taxon>Bacillota</taxon>
        <taxon>Clostridia</taxon>
        <taxon>Lachnospirales</taxon>
        <taxon>Lachnospiraceae</taxon>
        <taxon>Anaerobutyricum</taxon>
    </lineage>
</organism>
<dbReference type="PROSITE" id="PS00061">
    <property type="entry name" value="ADH_SHORT"/>
    <property type="match status" value="1"/>
</dbReference>
<dbReference type="SUPFAM" id="SSF51735">
    <property type="entry name" value="NAD(P)-binding Rossmann-fold domains"/>
    <property type="match status" value="1"/>
</dbReference>
<comment type="caution">
    <text evidence="3">The sequence shown here is derived from an EMBL/GenBank/DDBJ whole genome shotgun (WGS) entry which is preliminary data.</text>
</comment>
<accession>A0A9D1X4H7</accession>
<reference evidence="3" key="2">
    <citation type="submission" date="2021-04" db="EMBL/GenBank/DDBJ databases">
        <authorList>
            <person name="Gilroy R."/>
        </authorList>
    </citation>
    <scope>NUCLEOTIDE SEQUENCE</scope>
    <source>
        <strain evidence="3">ChiSxjej3B15-1167</strain>
    </source>
</reference>
<evidence type="ECO:0000313" key="3">
    <source>
        <dbReference type="EMBL" id="HIX72331.1"/>
    </source>
</evidence>
<dbReference type="PRINTS" id="PR00081">
    <property type="entry name" value="GDHRDH"/>
</dbReference>
<dbReference type="EMBL" id="DXEQ01000131">
    <property type="protein sequence ID" value="HIX72331.1"/>
    <property type="molecule type" value="Genomic_DNA"/>
</dbReference>
<dbReference type="GO" id="GO:0016491">
    <property type="term" value="F:oxidoreductase activity"/>
    <property type="evidence" value="ECO:0007669"/>
    <property type="project" value="UniProtKB-KW"/>
</dbReference>
<sequence>MRIGIITGASSGMGKEFVKLVLSEQLRLDEIWVIARRQDRLEAWQKHYPDENFRTLALDLASRDDIKSLQEELAESGAQIALFIHCAGFGIMGRIDEIPVEEQLEMVDLNCRSVVELTTTILPHMEKGGRMIYVASAAAFLPQPGFAVYSATKAFVLSFVRSLRAECREENYDITVVCPGAVRTEFFKRAAEKKHLPAYKKMVMADPKKVVKKAWKDSLAGKELSVYGKPMKLFHTASKVLPHKLFLHFMGRQKS</sequence>
<dbReference type="InterPro" id="IPR020904">
    <property type="entry name" value="Sc_DH/Rdtase_CS"/>
</dbReference>
<dbReference type="AlphaFoldDB" id="A0A9D1X4H7"/>